<comment type="caution">
    <text evidence="7">The sequence shown here is derived from an EMBL/GenBank/DDBJ whole genome shotgun (WGS) entry which is preliminary data.</text>
</comment>
<dbReference type="GO" id="GO:0005634">
    <property type="term" value="C:nucleus"/>
    <property type="evidence" value="ECO:0007669"/>
    <property type="project" value="TreeGrafter"/>
</dbReference>
<evidence type="ECO:0000256" key="3">
    <source>
        <dbReference type="ARBA" id="ARBA00022801"/>
    </source>
</evidence>
<dbReference type="Proteomes" id="UP000807504">
    <property type="component" value="Unassembled WGS sequence"/>
</dbReference>
<dbReference type="GO" id="GO:0016926">
    <property type="term" value="P:protein desumoylation"/>
    <property type="evidence" value="ECO:0007669"/>
    <property type="project" value="TreeGrafter"/>
</dbReference>
<dbReference type="GO" id="GO:0006508">
    <property type="term" value="P:proteolysis"/>
    <property type="evidence" value="ECO:0007669"/>
    <property type="project" value="UniProtKB-KW"/>
</dbReference>
<evidence type="ECO:0000256" key="5">
    <source>
        <dbReference type="SAM" id="MobiDB-lite"/>
    </source>
</evidence>
<evidence type="ECO:0000313" key="7">
    <source>
        <dbReference type="EMBL" id="KAF8770742.1"/>
    </source>
</evidence>
<feature type="region of interest" description="Disordered" evidence="5">
    <location>
        <begin position="92"/>
        <end position="118"/>
    </location>
</feature>
<protein>
    <submittedName>
        <fullName evidence="7">Sentrin-specific protease like protein</fullName>
    </submittedName>
</protein>
<dbReference type="PANTHER" id="PTHR12606">
    <property type="entry name" value="SENTRIN/SUMO-SPECIFIC PROTEASE"/>
    <property type="match status" value="1"/>
</dbReference>
<evidence type="ECO:0000256" key="4">
    <source>
        <dbReference type="ARBA" id="ARBA00022807"/>
    </source>
</evidence>
<evidence type="ECO:0000256" key="1">
    <source>
        <dbReference type="ARBA" id="ARBA00005234"/>
    </source>
</evidence>
<keyword evidence="8" id="KW-1185">Reference proteome</keyword>
<feature type="compositionally biased region" description="Acidic residues" evidence="5">
    <location>
        <begin position="17"/>
        <end position="28"/>
    </location>
</feature>
<comment type="similarity">
    <text evidence="1">Belongs to the peptidase C48 family.</text>
</comment>
<dbReference type="EMBL" id="JABXBU010002228">
    <property type="protein sequence ID" value="KAF8770742.1"/>
    <property type="molecule type" value="Genomic_DNA"/>
</dbReference>
<dbReference type="InterPro" id="IPR038765">
    <property type="entry name" value="Papain-like_cys_pep_sf"/>
</dbReference>
<feature type="domain" description="Ubiquitin-like protease family profile" evidence="6">
    <location>
        <begin position="343"/>
        <end position="489"/>
    </location>
</feature>
<proteinExistence type="inferred from homology"/>
<sequence length="489" mass="56728">MSSSRIIYNRKRRSDDESSSSDNSDEDIPPLKKIRDWNTWDTDGNLTFGKIRKVIDWVFQRHSERDGMSRHHCLNQVPIPIEDEEEENIDVVEISSDNDDPIIEEDGDSDEPRRDNLRNPSVYVTTRGITLNSLSRQPVNGCNNIYPMRNKKNSSDHQKMKAVKYVGPITNPSPDVEILFDTREAPEEESDDVEILSEICSTLPSSKSLARPSISSAVSKYALTSSECNGASSGNIANGNTPSYERERSSNKSFTAHEVRPVVWFSLVSILFCLDKSRLVKKESLVEPVNEFLQKYYKPYHAAYKRCASPKAGLPEFTADDDDVQIIETDSSDSDQYNKKTITLETEQHLQTIALQEEKLERYKKIIINFYLALIRERCRNHPEYPQVHYFNTYFFAALKNRGPRGVLRWTRRLEDKKNIFEFDIVFVPLHLGMHWALCGVLKELLSSLKRKKLDITMDPNEYSIEMVKEHMQYFRRRMIFEILDKKLF</sequence>
<keyword evidence="2 7" id="KW-0645">Protease</keyword>
<feature type="compositionally biased region" description="Acidic residues" evidence="5">
    <location>
        <begin position="92"/>
        <end position="109"/>
    </location>
</feature>
<reference evidence="7" key="1">
    <citation type="journal article" date="2020" name="bioRxiv">
        <title>Chromosome-level reference genome of the European wasp spider Argiope bruennichi: a resource for studies on range expansion and evolutionary adaptation.</title>
        <authorList>
            <person name="Sheffer M.M."/>
            <person name="Hoppe A."/>
            <person name="Krehenwinkel H."/>
            <person name="Uhl G."/>
            <person name="Kuss A.W."/>
            <person name="Jensen L."/>
            <person name="Jensen C."/>
            <person name="Gillespie R.G."/>
            <person name="Hoff K.J."/>
            <person name="Prost S."/>
        </authorList>
    </citation>
    <scope>NUCLEOTIDE SEQUENCE</scope>
</reference>
<name>A0A8T0EC78_ARGBR</name>
<evidence type="ECO:0000313" key="8">
    <source>
        <dbReference type="Proteomes" id="UP000807504"/>
    </source>
</evidence>
<keyword evidence="4" id="KW-0788">Thiol protease</keyword>
<feature type="region of interest" description="Disordered" evidence="5">
    <location>
        <begin position="1"/>
        <end position="31"/>
    </location>
</feature>
<dbReference type="SUPFAM" id="SSF54001">
    <property type="entry name" value="Cysteine proteinases"/>
    <property type="match status" value="1"/>
</dbReference>
<reference evidence="7" key="2">
    <citation type="submission" date="2020-06" db="EMBL/GenBank/DDBJ databases">
        <authorList>
            <person name="Sheffer M."/>
        </authorList>
    </citation>
    <scope>NUCLEOTIDE SEQUENCE</scope>
</reference>
<dbReference type="PANTHER" id="PTHR12606:SF141">
    <property type="entry name" value="GH15225P-RELATED"/>
    <property type="match status" value="1"/>
</dbReference>
<dbReference type="Gene3D" id="3.40.395.10">
    <property type="entry name" value="Adenoviral Proteinase, Chain A"/>
    <property type="match status" value="1"/>
</dbReference>
<dbReference type="AlphaFoldDB" id="A0A8T0EC78"/>
<accession>A0A8T0EC78</accession>
<keyword evidence="3" id="KW-0378">Hydrolase</keyword>
<dbReference type="Pfam" id="PF02902">
    <property type="entry name" value="Peptidase_C48"/>
    <property type="match status" value="1"/>
</dbReference>
<dbReference type="InterPro" id="IPR003653">
    <property type="entry name" value="Peptidase_C48_C"/>
</dbReference>
<evidence type="ECO:0000259" key="6">
    <source>
        <dbReference type="PROSITE" id="PS50600"/>
    </source>
</evidence>
<gene>
    <name evidence="7" type="ORF">HNY73_018235</name>
</gene>
<dbReference type="PROSITE" id="PS50600">
    <property type="entry name" value="ULP_PROTEASE"/>
    <property type="match status" value="1"/>
</dbReference>
<dbReference type="GO" id="GO:0016929">
    <property type="term" value="F:deSUMOylase activity"/>
    <property type="evidence" value="ECO:0007669"/>
    <property type="project" value="TreeGrafter"/>
</dbReference>
<evidence type="ECO:0000256" key="2">
    <source>
        <dbReference type="ARBA" id="ARBA00022670"/>
    </source>
</evidence>
<organism evidence="7 8">
    <name type="scientific">Argiope bruennichi</name>
    <name type="common">Wasp spider</name>
    <name type="synonym">Aranea bruennichi</name>
    <dbReference type="NCBI Taxonomy" id="94029"/>
    <lineage>
        <taxon>Eukaryota</taxon>
        <taxon>Metazoa</taxon>
        <taxon>Ecdysozoa</taxon>
        <taxon>Arthropoda</taxon>
        <taxon>Chelicerata</taxon>
        <taxon>Arachnida</taxon>
        <taxon>Araneae</taxon>
        <taxon>Araneomorphae</taxon>
        <taxon>Entelegynae</taxon>
        <taxon>Araneoidea</taxon>
        <taxon>Araneidae</taxon>
        <taxon>Argiope</taxon>
    </lineage>
</organism>